<gene>
    <name evidence="2" type="ORF">LZ11_00593</name>
</gene>
<comment type="caution">
    <text evidence="2">The sequence shown here is derived from an EMBL/GenBank/DDBJ whole genome shotgun (WGS) entry which is preliminary data.</text>
</comment>
<dbReference type="AlphaFoldDB" id="A0A5S5AXP8"/>
<evidence type="ECO:0000313" key="2">
    <source>
        <dbReference type="EMBL" id="TYP57600.1"/>
    </source>
</evidence>
<dbReference type="InterPro" id="IPR042047">
    <property type="entry name" value="SleB_dom1"/>
</dbReference>
<accession>A0A5S5AXP8</accession>
<dbReference type="EMBL" id="VNHO01000005">
    <property type="protein sequence ID" value="TYP57600.1"/>
    <property type="molecule type" value="Genomic_DNA"/>
</dbReference>
<keyword evidence="3" id="KW-1185">Reference proteome</keyword>
<protein>
    <submittedName>
        <fullName evidence="2">N-acetylmuramoyl-L-alanine amidase</fullName>
    </submittedName>
</protein>
<evidence type="ECO:0000313" key="3">
    <source>
        <dbReference type="Proteomes" id="UP000322294"/>
    </source>
</evidence>
<dbReference type="Gene3D" id="6.20.240.60">
    <property type="match status" value="1"/>
</dbReference>
<evidence type="ECO:0000259" key="1">
    <source>
        <dbReference type="Pfam" id="PF07486"/>
    </source>
</evidence>
<name>A0A5S5AXP8_9FIRM</name>
<dbReference type="Proteomes" id="UP000322294">
    <property type="component" value="Unassembled WGS sequence"/>
</dbReference>
<dbReference type="RefSeq" id="WP_148866407.1">
    <property type="nucleotide sequence ID" value="NZ_VNHO01000005.1"/>
</dbReference>
<sequence length="164" mass="18255">MDRFVIKIRLVTALVLILILTAGIVLSRQDRATEARAEAGNYAVSVRSGDYVLLARLVSGEATGEPYIGQVAVAAVVLNRVKSSKFPNTVPEVIYQPGAFESVSNGQIWARNPSRTNYKAARDALNGWDPTYGSLFFWNPYKRVSPWIWTRRIITQIGDHVFGK</sequence>
<feature type="domain" description="Cell wall hydrolase SleB" evidence="1">
    <location>
        <begin position="64"/>
        <end position="162"/>
    </location>
</feature>
<dbReference type="Gene3D" id="1.10.10.2520">
    <property type="entry name" value="Cell wall hydrolase SleB, domain 1"/>
    <property type="match status" value="1"/>
</dbReference>
<dbReference type="Pfam" id="PF07486">
    <property type="entry name" value="Hydrolase_2"/>
    <property type="match status" value="1"/>
</dbReference>
<dbReference type="GO" id="GO:0016787">
    <property type="term" value="F:hydrolase activity"/>
    <property type="evidence" value="ECO:0007669"/>
    <property type="project" value="InterPro"/>
</dbReference>
<dbReference type="OrthoDB" id="9785345at2"/>
<reference evidence="2 3" key="1">
    <citation type="submission" date="2019-07" db="EMBL/GenBank/DDBJ databases">
        <title>Genomic Encyclopedia of Type Strains, Phase I: the one thousand microbial genomes (KMG-I) project.</title>
        <authorList>
            <person name="Kyrpides N."/>
        </authorList>
    </citation>
    <scope>NUCLEOTIDE SEQUENCE [LARGE SCALE GENOMIC DNA]</scope>
    <source>
        <strain evidence="2 3">DSM 16647</strain>
    </source>
</reference>
<proteinExistence type="predicted"/>
<dbReference type="InterPro" id="IPR011105">
    <property type="entry name" value="Cell_wall_hydrolase_SleB"/>
</dbReference>
<organism evidence="2 3">
    <name type="scientific">Thermosediminibacter litoriperuensis</name>
    <dbReference type="NCBI Taxonomy" id="291989"/>
    <lineage>
        <taxon>Bacteria</taxon>
        <taxon>Bacillati</taxon>
        <taxon>Bacillota</taxon>
        <taxon>Clostridia</taxon>
        <taxon>Thermosediminibacterales</taxon>
        <taxon>Thermosediminibacteraceae</taxon>
        <taxon>Thermosediminibacter</taxon>
    </lineage>
</organism>